<feature type="region of interest" description="Disordered" evidence="3">
    <location>
        <begin position="273"/>
        <end position="304"/>
    </location>
</feature>
<dbReference type="Pfam" id="PF08236">
    <property type="entry name" value="SRI"/>
    <property type="match status" value="1"/>
</dbReference>
<name>A0A8J6C6D7_DIALT</name>
<dbReference type="AlphaFoldDB" id="A0A8J6C6D7"/>
<organism evidence="5 6">
    <name type="scientific">Diacronema lutheri</name>
    <name type="common">Unicellular marine alga</name>
    <name type="synonym">Monochrysis lutheri</name>
    <dbReference type="NCBI Taxonomy" id="2081491"/>
    <lineage>
        <taxon>Eukaryota</taxon>
        <taxon>Haptista</taxon>
        <taxon>Haptophyta</taxon>
        <taxon>Pavlovophyceae</taxon>
        <taxon>Pavlovales</taxon>
        <taxon>Pavlovaceae</taxon>
        <taxon>Diacronema</taxon>
    </lineage>
</organism>
<comment type="subcellular location">
    <subcellularLocation>
        <location evidence="1">Nucleus</location>
    </subcellularLocation>
</comment>
<comment type="caution">
    <text evidence="5">The sequence shown here is derived from an EMBL/GenBank/DDBJ whole genome shotgun (WGS) entry which is preliminary data.</text>
</comment>
<dbReference type="Proteomes" id="UP000751190">
    <property type="component" value="Unassembled WGS sequence"/>
</dbReference>
<evidence type="ECO:0000256" key="3">
    <source>
        <dbReference type="SAM" id="MobiDB-lite"/>
    </source>
</evidence>
<feature type="region of interest" description="Disordered" evidence="3">
    <location>
        <begin position="185"/>
        <end position="261"/>
    </location>
</feature>
<feature type="compositionally biased region" description="Pro residues" evidence="3">
    <location>
        <begin position="193"/>
        <end position="214"/>
    </location>
</feature>
<evidence type="ECO:0000256" key="1">
    <source>
        <dbReference type="ARBA" id="ARBA00004123"/>
    </source>
</evidence>
<dbReference type="InterPro" id="IPR013257">
    <property type="entry name" value="SRI"/>
</dbReference>
<dbReference type="GO" id="GO:0006355">
    <property type="term" value="P:regulation of DNA-templated transcription"/>
    <property type="evidence" value="ECO:0007669"/>
    <property type="project" value="InterPro"/>
</dbReference>
<evidence type="ECO:0000313" key="6">
    <source>
        <dbReference type="Proteomes" id="UP000751190"/>
    </source>
</evidence>
<proteinExistence type="predicted"/>
<feature type="region of interest" description="Disordered" evidence="3">
    <location>
        <begin position="51"/>
        <end position="91"/>
    </location>
</feature>
<feature type="domain" description="Set2 Rpb1 interacting" evidence="4">
    <location>
        <begin position="314"/>
        <end position="381"/>
    </location>
</feature>
<sequence length="388" mass="40145">MSSEAVRPPAVPAHYVFDASYEQPSGKLGAWLPPDQAGMASAARDALTVAPAGSSAEEVERHVADLPLSKRTRGMAADDGSEPAGGPPPPPLPPLLAAMAAAGQPVLPPTLPLALSMALPPMPPMPGFPQPCAAPPGACWPAAPLGVAGGGGAWCPPHAQQLPMGSCPPGVPSLAAIWAGEAAIPNSLSPTPQSQPPQRAPLPPALPRPPPPPATFDASALPPDAPRSAGGGREWPDSEPPDPLDGAGVDARADGGGDARHLVDDLSDVRHLVDDLSDAPPPSAPPADADSAAAGAGGANERAEHDFKRWKNAIVEFARPFLNRPYEARLISRDEYKGILKKVADKVVSGYRVHHRKPPPKLAIPDSTAASIKKLVDEYIEFTRKHWS</sequence>
<dbReference type="GO" id="GO:0005694">
    <property type="term" value="C:chromosome"/>
    <property type="evidence" value="ECO:0007669"/>
    <property type="project" value="InterPro"/>
</dbReference>
<evidence type="ECO:0000256" key="2">
    <source>
        <dbReference type="ARBA" id="ARBA00023242"/>
    </source>
</evidence>
<keyword evidence="2" id="KW-0539">Nucleus</keyword>
<gene>
    <name evidence="5" type="ORF">KFE25_013878</name>
</gene>
<keyword evidence="6" id="KW-1185">Reference proteome</keyword>
<protein>
    <recommendedName>
        <fullName evidence="4">Set2 Rpb1 interacting domain-containing protein</fullName>
    </recommendedName>
</protein>
<dbReference type="OrthoDB" id="1935339at2759"/>
<dbReference type="OMA" id="NERAEHD"/>
<dbReference type="EMBL" id="JAGTXO010000023">
    <property type="protein sequence ID" value="KAG8461859.1"/>
    <property type="molecule type" value="Genomic_DNA"/>
</dbReference>
<feature type="compositionally biased region" description="Basic and acidic residues" evidence="3">
    <location>
        <begin position="251"/>
        <end position="261"/>
    </location>
</feature>
<evidence type="ECO:0000313" key="5">
    <source>
        <dbReference type="EMBL" id="KAG8461859.1"/>
    </source>
</evidence>
<evidence type="ECO:0000259" key="4">
    <source>
        <dbReference type="Pfam" id="PF08236"/>
    </source>
</evidence>
<reference evidence="5" key="1">
    <citation type="submission" date="2021-05" db="EMBL/GenBank/DDBJ databases">
        <title>The genome of the haptophyte Pavlova lutheri (Diacronema luteri, Pavlovales) - a model for lipid biosynthesis in eukaryotic algae.</title>
        <authorList>
            <person name="Hulatt C.J."/>
            <person name="Posewitz M.C."/>
        </authorList>
    </citation>
    <scope>NUCLEOTIDE SEQUENCE</scope>
    <source>
        <strain evidence="5">NIVA-4/92</strain>
    </source>
</reference>
<accession>A0A8J6C6D7</accession>